<evidence type="ECO:0000313" key="1">
    <source>
        <dbReference type="EMBL" id="ABV14138.1"/>
    </source>
</evidence>
<keyword evidence="2" id="KW-1185">Reference proteome</keyword>
<sequence>MACRAGVYAIGQLTGKFHNQGHCLSPITIFWLQDKRALPHSAM</sequence>
<dbReference type="Proteomes" id="UP000008148">
    <property type="component" value="Chromosome"/>
</dbReference>
<dbReference type="EMBL" id="CP000822">
    <property type="protein sequence ID" value="ABV14138.1"/>
    <property type="molecule type" value="Genomic_DNA"/>
</dbReference>
<proteinExistence type="predicted"/>
<organism evidence="1 2">
    <name type="scientific">Citrobacter koseri (strain ATCC BAA-895 / CDC 4225-83 / SGSC4696)</name>
    <dbReference type="NCBI Taxonomy" id="290338"/>
    <lineage>
        <taxon>Bacteria</taxon>
        <taxon>Pseudomonadati</taxon>
        <taxon>Pseudomonadota</taxon>
        <taxon>Gammaproteobacteria</taxon>
        <taxon>Enterobacterales</taxon>
        <taxon>Enterobacteriaceae</taxon>
        <taxon>Citrobacter</taxon>
    </lineage>
</organism>
<dbReference type="AlphaFoldDB" id="A8AKX4"/>
<reference evidence="1 2" key="1">
    <citation type="submission" date="2007-08" db="EMBL/GenBank/DDBJ databases">
        <authorList>
            <consortium name="The Citrobacter koseri Genome Sequencing Project"/>
            <person name="McClelland M."/>
            <person name="Sanderson E.K."/>
            <person name="Porwollik S."/>
            <person name="Spieth J."/>
            <person name="Clifton W.S."/>
            <person name="Latreille P."/>
            <person name="Courtney L."/>
            <person name="Wang C."/>
            <person name="Pepin K."/>
            <person name="Bhonagiri V."/>
            <person name="Nash W."/>
            <person name="Johnson M."/>
            <person name="Thiruvilangam P."/>
            <person name="Wilson R."/>
        </authorList>
    </citation>
    <scope>NUCLEOTIDE SEQUENCE [LARGE SCALE GENOMIC DNA]</scope>
    <source>
        <strain evidence="2">ATCC BAA-895 / CDC 4225-83 / SGSC4696</strain>
    </source>
</reference>
<name>A8AKX4_CITK8</name>
<dbReference type="KEGG" id="cko:CKO_03047"/>
<evidence type="ECO:0000313" key="2">
    <source>
        <dbReference type="Proteomes" id="UP000008148"/>
    </source>
</evidence>
<accession>A8AKX4</accession>
<dbReference type="STRING" id="290338.CKO_03047"/>
<gene>
    <name evidence="1" type="ordered locus">CKO_03047</name>
</gene>
<protein>
    <submittedName>
        <fullName evidence="1">Uncharacterized protein</fullName>
    </submittedName>
</protein>
<dbReference type="HOGENOM" id="CLU_3231463_0_0_6"/>